<evidence type="ECO:0000256" key="5">
    <source>
        <dbReference type="ARBA" id="ARBA00022691"/>
    </source>
</evidence>
<protein>
    <recommendedName>
        <fullName evidence="2">site-specific DNA-methyltransferase (cytosine-N(4)-specific)</fullName>
        <ecNumber evidence="2">2.1.1.113</ecNumber>
    </recommendedName>
</protein>
<reference evidence="9" key="1">
    <citation type="journal article" date="2011" name="MBio">
        <title>Novel metabolic attributes of the genus Cyanothece, comprising a group of unicellular nitrogen-fixing Cyanobacteria.</title>
        <authorList>
            <person name="Bandyopadhyay A."/>
            <person name="Elvitigala T."/>
            <person name="Welsh E."/>
            <person name="Stockel J."/>
            <person name="Liberton M."/>
            <person name="Min H."/>
            <person name="Sherman L.A."/>
            <person name="Pakrasi H.B."/>
        </authorList>
    </citation>
    <scope>NUCLEOTIDE SEQUENCE [LARGE SCALE GENOMIC DNA]</scope>
    <source>
        <strain evidence="9">PCC 7424</strain>
    </source>
</reference>
<dbReference type="OrthoDB" id="9800801at2"/>
<sequence length="477" mass="54679">MLSLAKISNSLSKVDNCTLEEIENLDRQYLSHFQKKFVIQPSLTRSLVSFQANKTRPIYRWYKYKEAFSASLVEYLLKKYGVDQGKILDPFAGSGTALFAASQSGLNADGIELLSIGQQIIHAKQILDTQFTPEDFERLKNWSKLQVWRQFEEKIPLNELKITQGAYSEITKNLIERYLGACQQENTRVKTVLNFALLCVLESISYTRKDGQYLRWDYRSGRGLGKKPFNKGEILDFNQAISQKLVEIINDLAPSTEQVELFPIENSQGQIHLFRGSCLQVMSHLSETEYNAILTSPPYCNRYDYTRTYALELALLGIGEQELIKLRQEMLSCTVENKPKELLTLNPLWKTALKIADEQNLLQAILKYLTHQKELGILNNKGIPRMVRGYFYEMACIIQESFRVLKPGTFLFMVNDNVRYAGVSISVDMILSDFAEKIGFSIENILVLPNDKGNSSQQMGNHGREPLRKCVYVWKKP</sequence>
<evidence type="ECO:0000256" key="6">
    <source>
        <dbReference type="ARBA" id="ARBA00022747"/>
    </source>
</evidence>
<evidence type="ECO:0000313" key="8">
    <source>
        <dbReference type="EMBL" id="ACK71414.1"/>
    </source>
</evidence>
<dbReference type="KEGG" id="cyc:PCC7424_3012"/>
<evidence type="ECO:0000256" key="1">
    <source>
        <dbReference type="ARBA" id="ARBA00010203"/>
    </source>
</evidence>
<dbReference type="Proteomes" id="UP000002384">
    <property type="component" value="Chromosome"/>
</dbReference>
<organism evidence="8 9">
    <name type="scientific">Gloeothece citriformis (strain PCC 7424)</name>
    <name type="common">Cyanothece sp. (strain PCC 7424)</name>
    <dbReference type="NCBI Taxonomy" id="65393"/>
    <lineage>
        <taxon>Bacteria</taxon>
        <taxon>Bacillati</taxon>
        <taxon>Cyanobacteriota</taxon>
        <taxon>Cyanophyceae</taxon>
        <taxon>Oscillatoriophycideae</taxon>
        <taxon>Chroococcales</taxon>
        <taxon>Aphanothecaceae</taxon>
        <taxon>Gloeothece</taxon>
        <taxon>Gloeothece citriformis</taxon>
    </lineage>
</organism>
<dbReference type="InterPro" id="IPR029063">
    <property type="entry name" value="SAM-dependent_MTases_sf"/>
</dbReference>
<keyword evidence="4 8" id="KW-0808">Transferase</keyword>
<keyword evidence="9" id="KW-1185">Reference proteome</keyword>
<dbReference type="eggNOG" id="COG0863">
    <property type="taxonomic scope" value="Bacteria"/>
</dbReference>
<evidence type="ECO:0000313" key="9">
    <source>
        <dbReference type="Proteomes" id="UP000002384"/>
    </source>
</evidence>
<dbReference type="GO" id="GO:0009307">
    <property type="term" value="P:DNA restriction-modification system"/>
    <property type="evidence" value="ECO:0007669"/>
    <property type="project" value="UniProtKB-KW"/>
</dbReference>
<evidence type="ECO:0000256" key="3">
    <source>
        <dbReference type="ARBA" id="ARBA00022603"/>
    </source>
</evidence>
<comment type="similarity">
    <text evidence="1">Belongs to the N(4)/N(6)-methyltransferase family. N(4) subfamily.</text>
</comment>
<dbReference type="STRING" id="65393.PCC7424_3012"/>
<gene>
    <name evidence="8" type="ordered locus">PCC7424_3012</name>
</gene>
<evidence type="ECO:0000256" key="7">
    <source>
        <dbReference type="ARBA" id="ARBA00049120"/>
    </source>
</evidence>
<dbReference type="GO" id="GO:0003677">
    <property type="term" value="F:DNA binding"/>
    <property type="evidence" value="ECO:0007669"/>
    <property type="project" value="InterPro"/>
</dbReference>
<proteinExistence type="inferred from homology"/>
<keyword evidence="6" id="KW-0680">Restriction system</keyword>
<dbReference type="EC" id="2.1.1.113" evidence="2"/>
<evidence type="ECO:0000256" key="4">
    <source>
        <dbReference type="ARBA" id="ARBA00022679"/>
    </source>
</evidence>
<dbReference type="EMBL" id="CP001291">
    <property type="protein sequence ID" value="ACK71414.1"/>
    <property type="molecule type" value="Genomic_DNA"/>
</dbReference>
<keyword evidence="3 8" id="KW-0489">Methyltransferase</keyword>
<accession>B7KA58</accession>
<name>B7KA58_GLOC7</name>
<keyword evidence="5" id="KW-0949">S-adenosyl-L-methionine</keyword>
<dbReference type="RefSeq" id="WP_015955011.1">
    <property type="nucleotide sequence ID" value="NC_011729.1"/>
</dbReference>
<dbReference type="SUPFAM" id="SSF53335">
    <property type="entry name" value="S-adenosyl-L-methionine-dependent methyltransferases"/>
    <property type="match status" value="2"/>
</dbReference>
<dbReference type="InterPro" id="IPR017985">
    <property type="entry name" value="MeTrfase_CN4_CS"/>
</dbReference>
<dbReference type="AlphaFoldDB" id="B7KA58"/>
<dbReference type="HOGENOM" id="CLU_027633_0_0_3"/>
<comment type="catalytic activity">
    <reaction evidence="7">
        <text>a 2'-deoxycytidine in DNA + S-adenosyl-L-methionine = an N(4)-methyl-2'-deoxycytidine in DNA + S-adenosyl-L-homocysteine + H(+)</text>
        <dbReference type="Rhea" id="RHEA:16857"/>
        <dbReference type="Rhea" id="RHEA-COMP:11369"/>
        <dbReference type="Rhea" id="RHEA-COMP:13674"/>
        <dbReference type="ChEBI" id="CHEBI:15378"/>
        <dbReference type="ChEBI" id="CHEBI:57856"/>
        <dbReference type="ChEBI" id="CHEBI:59789"/>
        <dbReference type="ChEBI" id="CHEBI:85452"/>
        <dbReference type="ChEBI" id="CHEBI:137933"/>
        <dbReference type="EC" id="2.1.1.113"/>
    </reaction>
</comment>
<dbReference type="PROSITE" id="PS00093">
    <property type="entry name" value="N4_MTASE"/>
    <property type="match status" value="1"/>
</dbReference>
<dbReference type="Gene3D" id="3.40.50.150">
    <property type="entry name" value="Vaccinia Virus protein VP39"/>
    <property type="match status" value="2"/>
</dbReference>
<dbReference type="REBASE" id="19507">
    <property type="entry name" value="M.Csp7424ORF3012P"/>
</dbReference>
<dbReference type="GO" id="GO:0032259">
    <property type="term" value="P:methylation"/>
    <property type="evidence" value="ECO:0007669"/>
    <property type="project" value="UniProtKB-KW"/>
</dbReference>
<dbReference type="GO" id="GO:0015667">
    <property type="term" value="F:site-specific DNA-methyltransferase (cytosine-N4-specific) activity"/>
    <property type="evidence" value="ECO:0007669"/>
    <property type="project" value="UniProtKB-EC"/>
</dbReference>
<evidence type="ECO:0000256" key="2">
    <source>
        <dbReference type="ARBA" id="ARBA00012185"/>
    </source>
</evidence>